<dbReference type="EMBL" id="CP064815">
    <property type="protein sequence ID" value="QPG76403.1"/>
    <property type="molecule type" value="Genomic_DNA"/>
</dbReference>
<dbReference type="GO" id="GO:0033617">
    <property type="term" value="P:mitochondrial respiratory chain complex IV assembly"/>
    <property type="evidence" value="ECO:0007669"/>
    <property type="project" value="InterPro"/>
</dbReference>
<dbReference type="InterPro" id="IPR014807">
    <property type="entry name" value="Coa1"/>
</dbReference>
<sequence>MNSLIRTVLHNQRVFVSPIQLRVIGVASPLSLSSQIRLYAAKQDQHHQQEFQYVPEGKVMIDPVTGNKKLVNFMTINTDLPEHPYAQERKIRFWTFTVFFVCMTIAVTGIFQYEKISCPIMNATMYYLRRSQLAKDHLGDGITYGGLIPYISGKLNTMQGIVDIHTNVEGDNGKATMYLKAGKRFNGEEEKFYIDKWTLVTADGTTLALMNDDDNIILEF</sequence>
<dbReference type="PANTHER" id="PTHR28523:SF1">
    <property type="entry name" value="CYTOCHROME C OXIDASE ASSEMBLY FACTOR 1"/>
    <property type="match status" value="1"/>
</dbReference>
<keyword evidence="1" id="KW-0472">Membrane</keyword>
<dbReference type="OrthoDB" id="2100652at2759"/>
<dbReference type="AlphaFoldDB" id="A0A875S660"/>
<protein>
    <submittedName>
        <fullName evidence="2">Uncharacterized protein</fullName>
    </submittedName>
</protein>
<reference evidence="2" key="1">
    <citation type="submission" date="2020-10" db="EMBL/GenBank/DDBJ databases">
        <authorList>
            <person name="Roach M.J.R."/>
        </authorList>
    </citation>
    <scope>NUCLEOTIDE SEQUENCE</scope>
    <source>
        <strain evidence="2">CBS 1945</strain>
    </source>
</reference>
<organism evidence="2 3">
    <name type="scientific">Eeniella nana</name>
    <name type="common">Yeast</name>
    <name type="synonym">Brettanomyces nanus</name>
    <dbReference type="NCBI Taxonomy" id="13502"/>
    <lineage>
        <taxon>Eukaryota</taxon>
        <taxon>Fungi</taxon>
        <taxon>Dikarya</taxon>
        <taxon>Ascomycota</taxon>
        <taxon>Saccharomycotina</taxon>
        <taxon>Pichiomycetes</taxon>
        <taxon>Pichiales</taxon>
        <taxon>Pichiaceae</taxon>
        <taxon>Brettanomyces</taxon>
    </lineage>
</organism>
<evidence type="ECO:0000313" key="2">
    <source>
        <dbReference type="EMBL" id="QPG76403.1"/>
    </source>
</evidence>
<proteinExistence type="predicted"/>
<evidence type="ECO:0000256" key="1">
    <source>
        <dbReference type="SAM" id="Phobius"/>
    </source>
</evidence>
<keyword evidence="3" id="KW-1185">Reference proteome</keyword>
<keyword evidence="1" id="KW-0812">Transmembrane</keyword>
<gene>
    <name evidence="2" type="ORF">FOA43_003792</name>
</gene>
<accession>A0A875S660</accession>
<dbReference type="InterPro" id="IPR042432">
    <property type="entry name" value="Coa1_fungi"/>
</dbReference>
<feature type="transmembrane region" description="Helical" evidence="1">
    <location>
        <begin position="93"/>
        <end position="113"/>
    </location>
</feature>
<dbReference type="Proteomes" id="UP000662931">
    <property type="component" value="Chromosome 4"/>
</dbReference>
<dbReference type="Pfam" id="PF08695">
    <property type="entry name" value="Coa1"/>
    <property type="match status" value="1"/>
</dbReference>
<dbReference type="KEGG" id="bnn:FOA43_003792"/>
<name>A0A875S660_EENNA</name>
<dbReference type="GeneID" id="62197192"/>
<keyword evidence="1" id="KW-1133">Transmembrane helix</keyword>
<evidence type="ECO:0000313" key="3">
    <source>
        <dbReference type="Proteomes" id="UP000662931"/>
    </source>
</evidence>
<dbReference type="GO" id="GO:0005743">
    <property type="term" value="C:mitochondrial inner membrane"/>
    <property type="evidence" value="ECO:0007669"/>
    <property type="project" value="TreeGrafter"/>
</dbReference>
<dbReference type="RefSeq" id="XP_038779968.1">
    <property type="nucleotide sequence ID" value="XM_038924040.1"/>
</dbReference>
<dbReference type="PANTHER" id="PTHR28523">
    <property type="entry name" value="CYTOCHROME C OXIDASE ASSEMBLY FACTOR 1"/>
    <property type="match status" value="1"/>
</dbReference>